<dbReference type="PANTHER" id="PTHR10434">
    <property type="entry name" value="1-ACYL-SN-GLYCEROL-3-PHOSPHATE ACYLTRANSFERASE"/>
    <property type="match status" value="1"/>
</dbReference>
<evidence type="ECO:0000256" key="1">
    <source>
        <dbReference type="ARBA" id="ARBA00005189"/>
    </source>
</evidence>
<dbReference type="PANTHER" id="PTHR10434:SF64">
    <property type="entry name" value="1-ACYL-SN-GLYCEROL-3-PHOSPHATE ACYLTRANSFERASE-RELATED"/>
    <property type="match status" value="1"/>
</dbReference>
<evidence type="ECO:0000256" key="2">
    <source>
        <dbReference type="ARBA" id="ARBA00022516"/>
    </source>
</evidence>
<keyword evidence="5 7" id="KW-0012">Acyltransferase</keyword>
<dbReference type="InterPro" id="IPR002123">
    <property type="entry name" value="Plipid/glycerol_acylTrfase"/>
</dbReference>
<keyword evidence="8" id="KW-1185">Reference proteome</keyword>
<dbReference type="CDD" id="cd07989">
    <property type="entry name" value="LPLAT_AGPAT-like"/>
    <property type="match status" value="1"/>
</dbReference>
<dbReference type="RefSeq" id="WP_280101740.1">
    <property type="nucleotide sequence ID" value="NZ_CP122979.1"/>
</dbReference>
<evidence type="ECO:0000313" key="8">
    <source>
        <dbReference type="Proteomes" id="UP001179842"/>
    </source>
</evidence>
<evidence type="ECO:0000313" key="7">
    <source>
        <dbReference type="EMBL" id="WGI36439.1"/>
    </source>
</evidence>
<keyword evidence="3" id="KW-0808">Transferase</keyword>
<dbReference type="GO" id="GO:0016746">
    <property type="term" value="F:acyltransferase activity"/>
    <property type="evidence" value="ECO:0007669"/>
    <property type="project" value="UniProtKB-KW"/>
</dbReference>
<evidence type="ECO:0000256" key="4">
    <source>
        <dbReference type="ARBA" id="ARBA00023098"/>
    </source>
</evidence>
<keyword evidence="4" id="KW-0443">Lipid metabolism</keyword>
<evidence type="ECO:0000259" key="6">
    <source>
        <dbReference type="SMART" id="SM00563"/>
    </source>
</evidence>
<dbReference type="Pfam" id="PF01553">
    <property type="entry name" value="Acyltransferase"/>
    <property type="match status" value="1"/>
</dbReference>
<gene>
    <name evidence="7" type="ORF">QEG99_03155</name>
</gene>
<dbReference type="SMART" id="SM00563">
    <property type="entry name" value="PlsC"/>
    <property type="match status" value="1"/>
</dbReference>
<evidence type="ECO:0000256" key="5">
    <source>
        <dbReference type="ARBA" id="ARBA00023315"/>
    </source>
</evidence>
<evidence type="ECO:0000256" key="3">
    <source>
        <dbReference type="ARBA" id="ARBA00022679"/>
    </source>
</evidence>
<feature type="domain" description="Phospholipid/glycerol acyltransferase" evidence="6">
    <location>
        <begin position="72"/>
        <end position="197"/>
    </location>
</feature>
<sequence>MNIKIKLALFSLPWLYRLNKIRKLSKKYRKGKEELTAQFRNDLILKYSSKLLKLFNVEINVIGKEKITKGGVLVVANHVSNGDSFVLFNALQASLENPKDTRRIATFLAKVELKSKKTARNILELIDTFFIDRSKIKESVKTIDDFGRFVKENKTYGIIFPEGTRTKDGEMQDFKAGAFRVAKKNYLPIVPITINNSGAIFDTSRSKKLVVDVIVHNPIKASEFSTQTNEAIASRVKQIISSKYVKGLPEKRKNKGNK</sequence>
<keyword evidence="2" id="KW-0444">Lipid biosynthesis</keyword>
<dbReference type="EMBL" id="CP122979">
    <property type="protein sequence ID" value="WGI36439.1"/>
    <property type="molecule type" value="Genomic_DNA"/>
</dbReference>
<reference evidence="7" key="1">
    <citation type="submission" date="2023-04" db="EMBL/GenBank/DDBJ databases">
        <title>Completed genome of Mycoplasma lagogenitalium type strain 12MS.</title>
        <authorList>
            <person name="Spergser J."/>
        </authorList>
    </citation>
    <scope>NUCLEOTIDE SEQUENCE</scope>
    <source>
        <strain evidence="7">12MS</strain>
    </source>
</reference>
<dbReference type="Proteomes" id="UP001179842">
    <property type="component" value="Chromosome"/>
</dbReference>
<name>A0ABY8LT63_9BACT</name>
<protein>
    <submittedName>
        <fullName evidence="7">Lysophospholipid acyltransferase family protein</fullName>
    </submittedName>
</protein>
<proteinExistence type="predicted"/>
<comment type="pathway">
    <text evidence="1">Lipid metabolism.</text>
</comment>
<accession>A0ABY8LT63</accession>
<dbReference type="SUPFAM" id="SSF69593">
    <property type="entry name" value="Glycerol-3-phosphate (1)-acyltransferase"/>
    <property type="match status" value="1"/>
</dbReference>
<organism evidence="7 8">
    <name type="scientific">Mesomycoplasma lagogenitalium</name>
    <dbReference type="NCBI Taxonomy" id="171286"/>
    <lineage>
        <taxon>Bacteria</taxon>
        <taxon>Bacillati</taxon>
        <taxon>Mycoplasmatota</taxon>
        <taxon>Mycoplasmoidales</taxon>
        <taxon>Metamycoplasmataceae</taxon>
        <taxon>Mesomycoplasma</taxon>
    </lineage>
</organism>